<dbReference type="SUPFAM" id="SSF55347">
    <property type="entry name" value="Glyceraldehyde-3-phosphate dehydrogenase-like, C-terminal domain"/>
    <property type="match status" value="1"/>
</dbReference>
<dbReference type="RefSeq" id="WP_345217107.1">
    <property type="nucleotide sequence ID" value="NZ_BAABGN010000012.1"/>
</dbReference>
<dbReference type="InterPro" id="IPR036291">
    <property type="entry name" value="NAD(P)-bd_dom_sf"/>
</dbReference>
<reference evidence="7" key="1">
    <citation type="journal article" date="2019" name="Int. J. Syst. Evol. Microbiol.">
        <title>The Global Catalogue of Microorganisms (GCM) 10K type strain sequencing project: providing services to taxonomists for standard genome sequencing and annotation.</title>
        <authorList>
            <consortium name="The Broad Institute Genomics Platform"/>
            <consortium name="The Broad Institute Genome Sequencing Center for Infectious Disease"/>
            <person name="Wu L."/>
            <person name="Ma J."/>
        </authorList>
    </citation>
    <scope>NUCLEOTIDE SEQUENCE [LARGE SCALE GENOMIC DNA]</scope>
    <source>
        <strain evidence="7">JCM 17810</strain>
    </source>
</reference>
<keyword evidence="2" id="KW-0520">NAD</keyword>
<dbReference type="Gene3D" id="3.40.50.720">
    <property type="entry name" value="NAD(P)-binding Rossmann-like Domain"/>
    <property type="match status" value="1"/>
</dbReference>
<name>A0ABP8LH14_9MICO</name>
<feature type="compositionally biased region" description="Pro residues" evidence="3">
    <location>
        <begin position="273"/>
        <end position="284"/>
    </location>
</feature>
<dbReference type="SUPFAM" id="SSF51735">
    <property type="entry name" value="NAD(P)-binding Rossmann-fold domains"/>
    <property type="match status" value="1"/>
</dbReference>
<dbReference type="PANTHER" id="PTHR43818">
    <property type="entry name" value="BCDNA.GH03377"/>
    <property type="match status" value="1"/>
</dbReference>
<evidence type="ECO:0000256" key="2">
    <source>
        <dbReference type="ARBA" id="ARBA00023027"/>
    </source>
</evidence>
<evidence type="ECO:0000256" key="3">
    <source>
        <dbReference type="SAM" id="MobiDB-lite"/>
    </source>
</evidence>
<dbReference type="Proteomes" id="UP001500622">
    <property type="component" value="Unassembled WGS sequence"/>
</dbReference>
<organism evidence="6 7">
    <name type="scientific">Georgenia halophila</name>
    <dbReference type="NCBI Taxonomy" id="620889"/>
    <lineage>
        <taxon>Bacteria</taxon>
        <taxon>Bacillati</taxon>
        <taxon>Actinomycetota</taxon>
        <taxon>Actinomycetes</taxon>
        <taxon>Micrococcales</taxon>
        <taxon>Bogoriellaceae</taxon>
        <taxon>Georgenia</taxon>
    </lineage>
</organism>
<proteinExistence type="predicted"/>
<evidence type="ECO:0000313" key="7">
    <source>
        <dbReference type="Proteomes" id="UP001500622"/>
    </source>
</evidence>
<accession>A0ABP8LH14</accession>
<dbReference type="EMBL" id="BAABGN010000012">
    <property type="protein sequence ID" value="GAA4428797.1"/>
    <property type="molecule type" value="Genomic_DNA"/>
</dbReference>
<dbReference type="InterPro" id="IPR000683">
    <property type="entry name" value="Gfo/Idh/MocA-like_OxRdtase_N"/>
</dbReference>
<feature type="domain" description="Gfo/Idh/MocA-like oxidoreductase N-terminal" evidence="4">
    <location>
        <begin position="14"/>
        <end position="130"/>
    </location>
</feature>
<gene>
    <name evidence="6" type="ORF">GCM10023169_30310</name>
</gene>
<dbReference type="InterPro" id="IPR055170">
    <property type="entry name" value="GFO_IDH_MocA-like_dom"/>
</dbReference>
<keyword evidence="1" id="KW-0560">Oxidoreductase</keyword>
<evidence type="ECO:0000259" key="5">
    <source>
        <dbReference type="Pfam" id="PF22725"/>
    </source>
</evidence>
<dbReference type="PANTHER" id="PTHR43818:SF11">
    <property type="entry name" value="BCDNA.GH03377"/>
    <property type="match status" value="1"/>
</dbReference>
<keyword evidence="7" id="KW-1185">Reference proteome</keyword>
<evidence type="ECO:0000256" key="1">
    <source>
        <dbReference type="ARBA" id="ARBA00023002"/>
    </source>
</evidence>
<protein>
    <submittedName>
        <fullName evidence="6">Gfo/Idh/MocA family oxidoreductase</fullName>
    </submittedName>
</protein>
<dbReference type="InterPro" id="IPR050463">
    <property type="entry name" value="Gfo/Idh/MocA_oxidrdct_glycsds"/>
</dbReference>
<sequence length="373" mass="39453">MTSPVLPDRPVPLVLVGAGGMGRAWLSTILAEPGAELAGVVDLDLDAARAAVESAGAPGTPVGRDAVGLARRTGARAVVNVTVPRAHHPVTTAALLAGLAVLGEKPAAETVSRALSLVAAAEVTGQPFVVSQSRRYNHQLFAYREQARALGDLGVLTTEFFKAPHFGGFREEMPHPLLVDMAIHQFDTARFLLDAEPVSVYCEEYNPSWSWYSGSAAATAVFEMTGGVRYAYTGSWCSPGLETSWNGSWRLSGAAGTALWDGDHDPVLDRQPPTDPPHEVPAPEAPGEGIAGSLRTFLAALDGGEVPMGEVHDNVLSLVMVEAAVESATTGARVQVDDVLERAHRQALAEETREDVRARLASWTSVRAALADR</sequence>
<dbReference type="Pfam" id="PF01408">
    <property type="entry name" value="GFO_IDH_MocA"/>
    <property type="match status" value="1"/>
</dbReference>
<feature type="domain" description="GFO/IDH/MocA-like oxidoreductase" evidence="5">
    <location>
        <begin position="172"/>
        <end position="257"/>
    </location>
</feature>
<evidence type="ECO:0000259" key="4">
    <source>
        <dbReference type="Pfam" id="PF01408"/>
    </source>
</evidence>
<feature type="region of interest" description="Disordered" evidence="3">
    <location>
        <begin position="261"/>
        <end position="287"/>
    </location>
</feature>
<dbReference type="Gene3D" id="3.30.360.10">
    <property type="entry name" value="Dihydrodipicolinate Reductase, domain 2"/>
    <property type="match status" value="1"/>
</dbReference>
<evidence type="ECO:0000313" key="6">
    <source>
        <dbReference type="EMBL" id="GAA4428797.1"/>
    </source>
</evidence>
<comment type="caution">
    <text evidence="6">The sequence shown here is derived from an EMBL/GenBank/DDBJ whole genome shotgun (WGS) entry which is preliminary data.</text>
</comment>
<dbReference type="Pfam" id="PF22725">
    <property type="entry name" value="GFO_IDH_MocA_C3"/>
    <property type="match status" value="1"/>
</dbReference>